<dbReference type="GO" id="GO:0003824">
    <property type="term" value="F:catalytic activity"/>
    <property type="evidence" value="ECO:0007669"/>
    <property type="project" value="InterPro"/>
</dbReference>
<dbReference type="InterPro" id="IPR006638">
    <property type="entry name" value="Elp3/MiaA/NifB-like_rSAM"/>
</dbReference>
<dbReference type="GO" id="GO:0046872">
    <property type="term" value="F:metal ion binding"/>
    <property type="evidence" value="ECO:0007669"/>
    <property type="project" value="UniProtKB-KW"/>
</dbReference>
<dbReference type="CDD" id="cd01335">
    <property type="entry name" value="Radical_SAM"/>
    <property type="match status" value="1"/>
</dbReference>
<dbReference type="GO" id="GO:0051536">
    <property type="term" value="F:iron-sulfur cluster binding"/>
    <property type="evidence" value="ECO:0007669"/>
    <property type="project" value="UniProtKB-KW"/>
</dbReference>
<dbReference type="Proteomes" id="UP000567067">
    <property type="component" value="Unassembled WGS sequence"/>
</dbReference>
<accession>A0A7W3XU02</accession>
<dbReference type="SFLD" id="SFLDG01067">
    <property type="entry name" value="SPASM/twitch_domain_containing"/>
    <property type="match status" value="1"/>
</dbReference>
<keyword evidence="2" id="KW-0479">Metal-binding</keyword>
<keyword evidence="3" id="KW-0408">Iron</keyword>
<dbReference type="RefSeq" id="WP_182539569.1">
    <property type="nucleotide sequence ID" value="NZ_JACJIP010000043.1"/>
</dbReference>
<dbReference type="AlphaFoldDB" id="A0A7W3XU02"/>
<feature type="domain" description="Radical SAM core" evidence="5">
    <location>
        <begin position="118"/>
        <end position="354"/>
    </location>
</feature>
<keyword evidence="7" id="KW-1185">Reference proteome</keyword>
<dbReference type="SUPFAM" id="SSF102114">
    <property type="entry name" value="Radical SAM enzymes"/>
    <property type="match status" value="1"/>
</dbReference>
<dbReference type="PROSITE" id="PS51918">
    <property type="entry name" value="RADICAL_SAM"/>
    <property type="match status" value="1"/>
</dbReference>
<dbReference type="InterPro" id="IPR050377">
    <property type="entry name" value="Radical_SAM_PqqE_MftC-like"/>
</dbReference>
<dbReference type="InterPro" id="IPR008792">
    <property type="entry name" value="PQQD"/>
</dbReference>
<keyword evidence="4" id="KW-0411">Iron-sulfur</keyword>
<evidence type="ECO:0000313" key="6">
    <source>
        <dbReference type="EMBL" id="MBA9088160.1"/>
    </source>
</evidence>
<dbReference type="Pfam" id="PF13186">
    <property type="entry name" value="SPASM"/>
    <property type="match status" value="1"/>
</dbReference>
<protein>
    <submittedName>
        <fullName evidence="6">Radical SAM protein with 4Fe4S-binding SPASM domain</fullName>
    </submittedName>
</protein>
<dbReference type="InterPro" id="IPR023885">
    <property type="entry name" value="4Fe4S-binding_SPASM_dom"/>
</dbReference>
<dbReference type="Gene3D" id="1.10.10.1150">
    <property type="entry name" value="Coenzyme PQQ synthesis protein D (PqqD)"/>
    <property type="match status" value="1"/>
</dbReference>
<dbReference type="PANTHER" id="PTHR11228">
    <property type="entry name" value="RADICAL SAM DOMAIN PROTEIN"/>
    <property type="match status" value="1"/>
</dbReference>
<dbReference type="SFLD" id="SFLDS00029">
    <property type="entry name" value="Radical_SAM"/>
    <property type="match status" value="1"/>
</dbReference>
<reference evidence="6 7" key="1">
    <citation type="submission" date="2020-08" db="EMBL/GenBank/DDBJ databases">
        <title>Genomic Encyclopedia of Type Strains, Phase III (KMG-III): the genomes of soil and plant-associated and newly described type strains.</title>
        <authorList>
            <person name="Whitman W."/>
        </authorList>
    </citation>
    <scope>NUCLEOTIDE SEQUENCE [LARGE SCALE GENOMIC DNA]</scope>
    <source>
        <strain evidence="6 7">CECT 8693</strain>
    </source>
</reference>
<evidence type="ECO:0000256" key="1">
    <source>
        <dbReference type="ARBA" id="ARBA00022691"/>
    </source>
</evidence>
<evidence type="ECO:0000256" key="4">
    <source>
        <dbReference type="ARBA" id="ARBA00023014"/>
    </source>
</evidence>
<dbReference type="Pfam" id="PF05402">
    <property type="entry name" value="PqqD"/>
    <property type="match status" value="1"/>
</dbReference>
<comment type="caution">
    <text evidence="6">The sequence shown here is derived from an EMBL/GenBank/DDBJ whole genome shotgun (WGS) entry which is preliminary data.</text>
</comment>
<name>A0A7W3XU02_9BACL</name>
<dbReference type="SFLD" id="SFLDG01386">
    <property type="entry name" value="main_SPASM_domain-containing"/>
    <property type="match status" value="1"/>
</dbReference>
<sequence>MKKYLYLWPVARIKEYKSSTLTLYYLFSPELLQQRNYKQDEKQFVINNTAVEIVSLLNGLKTFDEIIQSLAAKYSESFQSIESKVKPFMDQLTKRYGYTIMEQTEPVMQEVIISSYSNYYPSVASIELTSRCNVRCRHCYGKYGGVENQKIISLKDLYFILDSLNEIGTSILELTGGDPTMYPYSSEAIEKAYEVGISTVMFLTNGIYFNKKLLDTIIENKHRLYIQIDLHSLNEEYYDWFTNSKNNLQKVKSNIDYLINNGVRVRVCAIITPGNVHELADIGEWAYNHGAVSYAPAVVTALGRATIGDASLIFPDEEGLMEFKKQHDLVLDKHPGFIQDITEIKEVTRKNCGAICSHVSINVNGDVKLCNMDSGDYFKLNMGNISTQSIKKVFDDNKVFLKEFMNTELPMLESDDCKDCEQNLFCTNCLLRGFIGARNMHEINKTCEWYQKIHPIVKERFPLYS</sequence>
<dbReference type="Gene3D" id="3.20.20.70">
    <property type="entry name" value="Aldolase class I"/>
    <property type="match status" value="1"/>
</dbReference>
<proteinExistence type="predicted"/>
<evidence type="ECO:0000259" key="5">
    <source>
        <dbReference type="PROSITE" id="PS51918"/>
    </source>
</evidence>
<evidence type="ECO:0000256" key="2">
    <source>
        <dbReference type="ARBA" id="ARBA00022723"/>
    </source>
</evidence>
<evidence type="ECO:0000256" key="3">
    <source>
        <dbReference type="ARBA" id="ARBA00023004"/>
    </source>
</evidence>
<dbReference type="Pfam" id="PF04055">
    <property type="entry name" value="Radical_SAM"/>
    <property type="match status" value="1"/>
</dbReference>
<dbReference type="InterPro" id="IPR013785">
    <property type="entry name" value="Aldolase_TIM"/>
</dbReference>
<dbReference type="InterPro" id="IPR007197">
    <property type="entry name" value="rSAM"/>
</dbReference>
<keyword evidence="1" id="KW-0949">S-adenosyl-L-methionine</keyword>
<dbReference type="SMART" id="SM00729">
    <property type="entry name" value="Elp3"/>
    <property type="match status" value="1"/>
</dbReference>
<organism evidence="6 7">
    <name type="scientific">Fontibacillus solani</name>
    <dbReference type="NCBI Taxonomy" id="1572857"/>
    <lineage>
        <taxon>Bacteria</taxon>
        <taxon>Bacillati</taxon>
        <taxon>Bacillota</taxon>
        <taxon>Bacilli</taxon>
        <taxon>Bacillales</taxon>
        <taxon>Paenibacillaceae</taxon>
        <taxon>Fontibacillus</taxon>
    </lineage>
</organism>
<gene>
    <name evidence="6" type="ORF">FHR92_004656</name>
</gene>
<dbReference type="InterPro" id="IPR058240">
    <property type="entry name" value="rSAM_sf"/>
</dbReference>
<dbReference type="EMBL" id="JACJIP010000043">
    <property type="protein sequence ID" value="MBA9088160.1"/>
    <property type="molecule type" value="Genomic_DNA"/>
</dbReference>
<evidence type="ECO:0000313" key="7">
    <source>
        <dbReference type="Proteomes" id="UP000567067"/>
    </source>
</evidence>
<dbReference type="PANTHER" id="PTHR11228:SF7">
    <property type="entry name" value="PQQA PEPTIDE CYCLASE"/>
    <property type="match status" value="1"/>
</dbReference>
<dbReference type="InterPro" id="IPR041881">
    <property type="entry name" value="PqqD_sf"/>
</dbReference>